<sequence>MKSRQGINYLAEVTKIKEKGEDLVRELNTFLTPSKGLPFQRHIWLKIERIIGELAEAIK</sequence>
<reference evidence="1" key="1">
    <citation type="journal article" date="2014" name="Front. Microbiol.">
        <title>High frequency of phylogenetically diverse reductive dehalogenase-homologous genes in deep subseafloor sedimentary metagenomes.</title>
        <authorList>
            <person name="Kawai M."/>
            <person name="Futagami T."/>
            <person name="Toyoda A."/>
            <person name="Takaki Y."/>
            <person name="Nishi S."/>
            <person name="Hori S."/>
            <person name="Arai W."/>
            <person name="Tsubouchi T."/>
            <person name="Morono Y."/>
            <person name="Uchiyama I."/>
            <person name="Ito T."/>
            <person name="Fujiyama A."/>
            <person name="Inagaki F."/>
            <person name="Takami H."/>
        </authorList>
    </citation>
    <scope>NUCLEOTIDE SEQUENCE</scope>
    <source>
        <strain evidence="1">Expedition CK06-06</strain>
    </source>
</reference>
<dbReference type="EMBL" id="BARU01000989">
    <property type="protein sequence ID" value="GAH27668.1"/>
    <property type="molecule type" value="Genomic_DNA"/>
</dbReference>
<comment type="caution">
    <text evidence="1">The sequence shown here is derived from an EMBL/GenBank/DDBJ whole genome shotgun (WGS) entry which is preliminary data.</text>
</comment>
<proteinExistence type="predicted"/>
<dbReference type="AlphaFoldDB" id="X1G3R6"/>
<evidence type="ECO:0000313" key="1">
    <source>
        <dbReference type="EMBL" id="GAH27668.1"/>
    </source>
</evidence>
<organism evidence="1">
    <name type="scientific">marine sediment metagenome</name>
    <dbReference type="NCBI Taxonomy" id="412755"/>
    <lineage>
        <taxon>unclassified sequences</taxon>
        <taxon>metagenomes</taxon>
        <taxon>ecological metagenomes</taxon>
    </lineage>
</organism>
<name>X1G3R6_9ZZZZ</name>
<protein>
    <submittedName>
        <fullName evidence="1">Uncharacterized protein</fullName>
    </submittedName>
</protein>
<accession>X1G3R6</accession>
<gene>
    <name evidence="1" type="ORF">S03H2_02833</name>
</gene>